<dbReference type="eggNOG" id="COG0457">
    <property type="taxonomic scope" value="Bacteria"/>
</dbReference>
<dbReference type="InterPro" id="IPR021352">
    <property type="entry name" value="DUF2971"/>
</dbReference>
<dbReference type="RefSeq" id="WP_035660599.1">
    <property type="nucleotide sequence ID" value="NZ_JNCA01000022.1"/>
</dbReference>
<organism evidence="1 2">
    <name type="scientific">Flavobacterium seoulense</name>
    <dbReference type="NCBI Taxonomy" id="1492738"/>
    <lineage>
        <taxon>Bacteria</taxon>
        <taxon>Pseudomonadati</taxon>
        <taxon>Bacteroidota</taxon>
        <taxon>Flavobacteriia</taxon>
        <taxon>Flavobacteriales</taxon>
        <taxon>Flavobacteriaceae</taxon>
        <taxon>Flavobacterium</taxon>
    </lineage>
</organism>
<dbReference type="AlphaFoldDB" id="A0A066WTZ6"/>
<dbReference type="PATRIC" id="fig|1492738.3.peg.2368"/>
<sequence>MLNDKPNYIYKFVPFNLNTLKSLIKNELWFGKPINLNDPFECDFKLKFSGVLPNDNFLKKYYIEKLEIRDAIIERIARNKVNIDFFLEDIRSAILKSAIDNVGICSFSKNYNDIKMWAHYADSHKGICMVFDKDLLIGSLQNVKLEEVKYLNNLIEIEIVGFENDIQLSVPKIDDIVNLKNSCWEIEDELRLFINFFNKNSRRLFPYNPKSLKGIIIGQKMESDDVATLYHLLKDNKDMFWAKSVKKLNSFNLDFVYTYPSIHSTYNYVTY</sequence>
<proteinExistence type="predicted"/>
<dbReference type="Pfam" id="PF11185">
    <property type="entry name" value="DUF2971"/>
    <property type="match status" value="1"/>
</dbReference>
<dbReference type="STRING" id="1492738.FEM21_23810"/>
<evidence type="ECO:0008006" key="3">
    <source>
        <dbReference type="Google" id="ProtNLM"/>
    </source>
</evidence>
<evidence type="ECO:0000313" key="2">
    <source>
        <dbReference type="Proteomes" id="UP000027064"/>
    </source>
</evidence>
<dbReference type="EMBL" id="JNCA01000022">
    <property type="protein sequence ID" value="KDN54419.1"/>
    <property type="molecule type" value="Genomic_DNA"/>
</dbReference>
<name>A0A066WTZ6_9FLAO</name>
<dbReference type="Proteomes" id="UP000027064">
    <property type="component" value="Unassembled WGS sequence"/>
</dbReference>
<gene>
    <name evidence="1" type="ORF">FEM21_23810</name>
</gene>
<keyword evidence="2" id="KW-1185">Reference proteome</keyword>
<protein>
    <recommendedName>
        <fullName evidence="3">DUF2971 domain-containing protein</fullName>
    </recommendedName>
</protein>
<reference evidence="1 2" key="1">
    <citation type="submission" date="2014-05" db="EMBL/GenBank/DDBJ databases">
        <title>Genome Sequence of Flavobacterium sp. EM1321.</title>
        <authorList>
            <person name="Shin S.-K."/>
            <person name="Yi H."/>
        </authorList>
    </citation>
    <scope>NUCLEOTIDE SEQUENCE [LARGE SCALE GENOMIC DNA]</scope>
    <source>
        <strain evidence="1 2">EM1321</strain>
    </source>
</reference>
<comment type="caution">
    <text evidence="1">The sequence shown here is derived from an EMBL/GenBank/DDBJ whole genome shotgun (WGS) entry which is preliminary data.</text>
</comment>
<evidence type="ECO:0000313" key="1">
    <source>
        <dbReference type="EMBL" id="KDN54419.1"/>
    </source>
</evidence>
<accession>A0A066WTZ6</accession>
<dbReference type="OrthoDB" id="190848at2"/>